<organism evidence="3 4">
    <name type="scientific">Sphaeroforma arctica JP610</name>
    <dbReference type="NCBI Taxonomy" id="667725"/>
    <lineage>
        <taxon>Eukaryota</taxon>
        <taxon>Ichthyosporea</taxon>
        <taxon>Ichthyophonida</taxon>
        <taxon>Sphaeroforma</taxon>
    </lineage>
</organism>
<dbReference type="STRING" id="667725.A0A0L0FUC7"/>
<dbReference type="Pfam" id="PF00581">
    <property type="entry name" value="Rhodanese"/>
    <property type="match status" value="1"/>
</dbReference>
<feature type="region of interest" description="Disordered" evidence="1">
    <location>
        <begin position="1"/>
        <end position="23"/>
    </location>
</feature>
<dbReference type="GeneID" id="25907973"/>
<dbReference type="Gene3D" id="3.40.250.10">
    <property type="entry name" value="Rhodanese-like domain"/>
    <property type="match status" value="1"/>
</dbReference>
<dbReference type="PROSITE" id="PS50206">
    <property type="entry name" value="RHODANESE_3"/>
    <property type="match status" value="1"/>
</dbReference>
<proteinExistence type="predicted"/>
<name>A0A0L0FUC7_9EUKA</name>
<dbReference type="GO" id="GO:0004792">
    <property type="term" value="F:thiosulfate-cyanide sulfurtransferase activity"/>
    <property type="evidence" value="ECO:0007669"/>
    <property type="project" value="TreeGrafter"/>
</dbReference>
<evidence type="ECO:0000259" key="2">
    <source>
        <dbReference type="PROSITE" id="PS50206"/>
    </source>
</evidence>
<dbReference type="Proteomes" id="UP000054560">
    <property type="component" value="Unassembled WGS sequence"/>
</dbReference>
<dbReference type="SUPFAM" id="SSF52821">
    <property type="entry name" value="Rhodanese/Cell cycle control phosphatase"/>
    <property type="match status" value="1"/>
</dbReference>
<dbReference type="InterPro" id="IPR001763">
    <property type="entry name" value="Rhodanese-like_dom"/>
</dbReference>
<dbReference type="AlphaFoldDB" id="A0A0L0FUC7"/>
<evidence type="ECO:0000313" key="4">
    <source>
        <dbReference type="Proteomes" id="UP000054560"/>
    </source>
</evidence>
<dbReference type="InterPro" id="IPR036873">
    <property type="entry name" value="Rhodanese-like_dom_sf"/>
</dbReference>
<protein>
    <recommendedName>
        <fullName evidence="2">Rhodanese domain-containing protein</fullName>
    </recommendedName>
</protein>
<gene>
    <name evidence="3" type="ORF">SARC_07469</name>
</gene>
<dbReference type="OrthoDB" id="566238at2759"/>
<accession>A0A0L0FUC7</accession>
<dbReference type="GO" id="GO:0005739">
    <property type="term" value="C:mitochondrion"/>
    <property type="evidence" value="ECO:0007669"/>
    <property type="project" value="TreeGrafter"/>
</dbReference>
<dbReference type="PANTHER" id="PTHR44086">
    <property type="entry name" value="THIOSULFATE SULFURTRANSFERASE RDL2, MITOCHONDRIAL-RELATED"/>
    <property type="match status" value="1"/>
</dbReference>
<reference evidence="3 4" key="1">
    <citation type="submission" date="2011-02" db="EMBL/GenBank/DDBJ databases">
        <title>The Genome Sequence of Sphaeroforma arctica JP610.</title>
        <authorList>
            <consortium name="The Broad Institute Genome Sequencing Platform"/>
            <person name="Russ C."/>
            <person name="Cuomo C."/>
            <person name="Young S.K."/>
            <person name="Zeng Q."/>
            <person name="Gargeya S."/>
            <person name="Alvarado L."/>
            <person name="Berlin A."/>
            <person name="Chapman S.B."/>
            <person name="Chen Z."/>
            <person name="Freedman E."/>
            <person name="Gellesch M."/>
            <person name="Goldberg J."/>
            <person name="Griggs A."/>
            <person name="Gujja S."/>
            <person name="Heilman E."/>
            <person name="Heiman D."/>
            <person name="Howarth C."/>
            <person name="Mehta T."/>
            <person name="Neiman D."/>
            <person name="Pearson M."/>
            <person name="Roberts A."/>
            <person name="Saif S."/>
            <person name="Shea T."/>
            <person name="Shenoy N."/>
            <person name="Sisk P."/>
            <person name="Stolte C."/>
            <person name="Sykes S."/>
            <person name="White J."/>
            <person name="Yandava C."/>
            <person name="Burger G."/>
            <person name="Gray M.W."/>
            <person name="Holland P.W.H."/>
            <person name="King N."/>
            <person name="Lang F.B.F."/>
            <person name="Roger A.J."/>
            <person name="Ruiz-Trillo I."/>
            <person name="Haas B."/>
            <person name="Nusbaum C."/>
            <person name="Birren B."/>
        </authorList>
    </citation>
    <scope>NUCLEOTIDE SEQUENCE [LARGE SCALE GENOMIC DNA]</scope>
    <source>
        <strain evidence="3 4">JP610</strain>
    </source>
</reference>
<dbReference type="EMBL" id="KQ242191">
    <property type="protein sequence ID" value="KNC80156.1"/>
    <property type="molecule type" value="Genomic_DNA"/>
</dbReference>
<dbReference type="PANTHER" id="PTHR44086:SF10">
    <property type="entry name" value="THIOSULFATE SULFURTRANSFERASE_RHODANESE-LIKE DOMAIN-CONTAINING PROTEIN 3"/>
    <property type="match status" value="1"/>
</dbReference>
<dbReference type="RefSeq" id="XP_014154058.1">
    <property type="nucleotide sequence ID" value="XM_014298583.1"/>
</dbReference>
<keyword evidence="4" id="KW-1185">Reference proteome</keyword>
<feature type="domain" description="Rhodanese" evidence="2">
    <location>
        <begin position="45"/>
        <end position="86"/>
    </location>
</feature>
<evidence type="ECO:0000313" key="3">
    <source>
        <dbReference type="EMBL" id="KNC80156.1"/>
    </source>
</evidence>
<evidence type="ECO:0000256" key="1">
    <source>
        <dbReference type="SAM" id="MobiDB-lite"/>
    </source>
</evidence>
<sequence>MPPNACTMPAESSHGIGFGSRRSKSGIAKDNIVDIDEVIELSSTPRKGTFLVDVRNKHEMDYGIIPSAVNIPLPELIEALQLDDEDFENEYGVKVGFVFVVLGRDAES</sequence>